<keyword evidence="2 4" id="KW-0378">Hydrolase</keyword>
<dbReference type="GO" id="GO:0009986">
    <property type="term" value="C:cell surface"/>
    <property type="evidence" value="ECO:0007669"/>
    <property type="project" value="TreeGrafter"/>
</dbReference>
<comment type="similarity">
    <text evidence="1 4">Belongs to the glycosyl hydrolase 5 (cellulase A) family.</text>
</comment>
<evidence type="ECO:0000256" key="1">
    <source>
        <dbReference type="ARBA" id="ARBA00005641"/>
    </source>
</evidence>
<dbReference type="EMBL" id="JAKELL010000037">
    <property type="protein sequence ID" value="KAH8989477.1"/>
    <property type="molecule type" value="Genomic_DNA"/>
</dbReference>
<organism evidence="7 8">
    <name type="scientific">Lactarius akahatsu</name>
    <dbReference type="NCBI Taxonomy" id="416441"/>
    <lineage>
        <taxon>Eukaryota</taxon>
        <taxon>Fungi</taxon>
        <taxon>Dikarya</taxon>
        <taxon>Basidiomycota</taxon>
        <taxon>Agaricomycotina</taxon>
        <taxon>Agaricomycetes</taxon>
        <taxon>Russulales</taxon>
        <taxon>Russulaceae</taxon>
        <taxon>Lactarius</taxon>
    </lineage>
</organism>
<feature type="domain" description="Glycoside hydrolase family 5" evidence="6">
    <location>
        <begin position="55"/>
        <end position="396"/>
    </location>
</feature>
<evidence type="ECO:0000256" key="5">
    <source>
        <dbReference type="SAM" id="MobiDB-lite"/>
    </source>
</evidence>
<dbReference type="GO" id="GO:0009251">
    <property type="term" value="P:glucan catabolic process"/>
    <property type="evidence" value="ECO:0007669"/>
    <property type="project" value="TreeGrafter"/>
</dbReference>
<dbReference type="SUPFAM" id="SSF51445">
    <property type="entry name" value="(Trans)glycosidases"/>
    <property type="match status" value="1"/>
</dbReference>
<proteinExistence type="inferred from homology"/>
<dbReference type="Gene3D" id="3.20.20.80">
    <property type="entry name" value="Glycosidases"/>
    <property type="match status" value="2"/>
</dbReference>
<dbReference type="Pfam" id="PF00150">
    <property type="entry name" value="Cellulase"/>
    <property type="match status" value="1"/>
</dbReference>
<name>A0AAD4Q756_9AGAM</name>
<evidence type="ECO:0000256" key="2">
    <source>
        <dbReference type="ARBA" id="ARBA00022801"/>
    </source>
</evidence>
<dbReference type="GO" id="GO:0005576">
    <property type="term" value="C:extracellular region"/>
    <property type="evidence" value="ECO:0007669"/>
    <property type="project" value="TreeGrafter"/>
</dbReference>
<keyword evidence="8" id="KW-1185">Reference proteome</keyword>
<dbReference type="AlphaFoldDB" id="A0AAD4Q756"/>
<feature type="compositionally biased region" description="Basic residues" evidence="5">
    <location>
        <begin position="462"/>
        <end position="475"/>
    </location>
</feature>
<evidence type="ECO:0000256" key="4">
    <source>
        <dbReference type="RuleBase" id="RU361153"/>
    </source>
</evidence>
<feature type="region of interest" description="Disordered" evidence="5">
    <location>
        <begin position="436"/>
        <end position="475"/>
    </location>
</feature>
<dbReference type="PANTHER" id="PTHR31297">
    <property type="entry name" value="GLUCAN ENDO-1,6-BETA-GLUCOSIDASE B"/>
    <property type="match status" value="1"/>
</dbReference>
<feature type="compositionally biased region" description="Polar residues" evidence="5">
    <location>
        <begin position="437"/>
        <end position="460"/>
    </location>
</feature>
<dbReference type="InterPro" id="IPR001547">
    <property type="entry name" value="Glyco_hydro_5"/>
</dbReference>
<evidence type="ECO:0000256" key="3">
    <source>
        <dbReference type="ARBA" id="ARBA00023295"/>
    </source>
</evidence>
<evidence type="ECO:0000259" key="6">
    <source>
        <dbReference type="Pfam" id="PF00150"/>
    </source>
</evidence>
<comment type="caution">
    <text evidence="7">The sequence shown here is derived from an EMBL/GenBank/DDBJ whole genome shotgun (WGS) entry which is preliminary data.</text>
</comment>
<accession>A0AAD4Q756</accession>
<evidence type="ECO:0000313" key="8">
    <source>
        <dbReference type="Proteomes" id="UP001201163"/>
    </source>
</evidence>
<dbReference type="PANTHER" id="PTHR31297:SF42">
    <property type="entry name" value="GLYCOSIDE HYDROLASE FAMILY 5 DOMAIN-CONTAINING PROTEIN"/>
    <property type="match status" value="1"/>
</dbReference>
<dbReference type="InterPro" id="IPR050386">
    <property type="entry name" value="Glycosyl_hydrolase_5"/>
</dbReference>
<dbReference type="InterPro" id="IPR017853">
    <property type="entry name" value="GH"/>
</dbReference>
<keyword evidence="3 4" id="KW-0326">Glycosidase</keyword>
<reference evidence="7" key="1">
    <citation type="submission" date="2022-01" db="EMBL/GenBank/DDBJ databases">
        <title>Comparative genomics reveals a dynamic genome evolution in the ectomycorrhizal milk-cap (Lactarius) mushrooms.</title>
        <authorList>
            <consortium name="DOE Joint Genome Institute"/>
            <person name="Lebreton A."/>
            <person name="Tang N."/>
            <person name="Kuo A."/>
            <person name="LaButti K."/>
            <person name="Drula E."/>
            <person name="Barry K."/>
            <person name="Clum A."/>
            <person name="Lipzen A."/>
            <person name="Mousain D."/>
            <person name="Ng V."/>
            <person name="Wang R."/>
            <person name="Wang X."/>
            <person name="Dai Y."/>
            <person name="Henrissat B."/>
            <person name="Grigoriev I.V."/>
            <person name="Guerin-Laguette A."/>
            <person name="Yu F."/>
            <person name="Martin F.M."/>
        </authorList>
    </citation>
    <scope>NUCLEOTIDE SEQUENCE</scope>
    <source>
        <strain evidence="7">QP</strain>
    </source>
</reference>
<dbReference type="GO" id="GO:0008422">
    <property type="term" value="F:beta-glucosidase activity"/>
    <property type="evidence" value="ECO:0007669"/>
    <property type="project" value="TreeGrafter"/>
</dbReference>
<gene>
    <name evidence="7" type="ORF">EDB92DRAFT_872108</name>
</gene>
<protein>
    <submittedName>
        <fullName evidence="7">Glycoside hydrolase family 5 protein</fullName>
    </submittedName>
</protein>
<dbReference type="Proteomes" id="UP001201163">
    <property type="component" value="Unassembled WGS sequence"/>
</dbReference>
<evidence type="ECO:0000313" key="7">
    <source>
        <dbReference type="EMBL" id="KAH8989477.1"/>
    </source>
</evidence>
<sequence length="475" mass="52613">MYASHFTLPGSSSNQWMLPKEWKAMGGELCDKCSTCIASEFALVAADPDNADKKFAGHWATWFTKDDVNTLKAAGINTVRVPLGYWIVEALVNRATEHYPRGGMKFLAEGLMWLRDAGIQVILDHHALPGVQTAGQMFTGNCTDDVQFYTVYNYGRALTWTAVMTALSHLHPNFKSVFSIQAANEPIMNASKTPGYGEFQKSFVAVVRATELLLGIEVSGIPALQYDSPSTAVGLGGLLADACNGDNSGLFKTGSAVVKAVTEAIAILVDMELEFGSLDFGACKGRAPLTTNHMDILWQYNNPANPADAAIGPQSYDHHLYYSFGGVADDNPDAYLRDLCNRQIIQNDIALRNTPVWVGEWALSTQFNATDDFLRKWADAQKLVYSQDAGWLFWNFKLEQTNPLVRQWSYLEGLRLGYLTQDPSQYHDRKVCDPYRSVSSATNNPTSSKRANLPTPNSLRRASLRHTRAKQHLSY</sequence>